<dbReference type="InterPro" id="IPR058620">
    <property type="entry name" value="YtrI_C"/>
</dbReference>
<evidence type="ECO:0000259" key="1">
    <source>
        <dbReference type="Pfam" id="PF26347"/>
    </source>
</evidence>
<organism evidence="2 3">
    <name type="scientific">Xylanibacillus composti</name>
    <dbReference type="NCBI Taxonomy" id="1572762"/>
    <lineage>
        <taxon>Bacteria</taxon>
        <taxon>Bacillati</taxon>
        <taxon>Bacillota</taxon>
        <taxon>Bacilli</taxon>
        <taxon>Bacillales</taxon>
        <taxon>Paenibacillaceae</taxon>
        <taxon>Xylanibacillus</taxon>
    </lineage>
</organism>
<feature type="domain" description="Sporulation membrane protein YtrI C-terminal" evidence="1">
    <location>
        <begin position="74"/>
        <end position="160"/>
    </location>
</feature>
<reference evidence="2" key="1">
    <citation type="submission" date="2021-04" db="EMBL/GenBank/DDBJ databases">
        <title>Draft genome sequence of Xylanibacillus composti strain K13.</title>
        <authorList>
            <person name="Uke A."/>
            <person name="Chhe C."/>
            <person name="Baramee S."/>
            <person name="Kosugi A."/>
        </authorList>
    </citation>
    <scope>NUCLEOTIDE SEQUENCE</scope>
    <source>
        <strain evidence="2">K13</strain>
    </source>
</reference>
<proteinExistence type="predicted"/>
<evidence type="ECO:0000313" key="3">
    <source>
        <dbReference type="Proteomes" id="UP000677918"/>
    </source>
</evidence>
<dbReference type="EMBL" id="BOVK01000036">
    <property type="protein sequence ID" value="GIQ69864.1"/>
    <property type="molecule type" value="Genomic_DNA"/>
</dbReference>
<keyword evidence="3" id="KW-1185">Reference proteome</keyword>
<dbReference type="Proteomes" id="UP000677918">
    <property type="component" value="Unassembled WGS sequence"/>
</dbReference>
<sequence length="167" mass="19280">MRVPPFSLWMHRIRLGAIFLCGAIVGAAVFMSIVQHNFHLILEDNSRLTEENNKLKSDIVDLEKHKNSQTVIRSIDVRIEAEPGAKPLEEVIQNRIRHHVWEKLRDIWVGQKISVLDSGAQHVKSLYSQLIRDQDGKDYMVRISSLFVIYGELRVWIEVEEIKPGST</sequence>
<dbReference type="AlphaFoldDB" id="A0A8J4H6M8"/>
<dbReference type="Pfam" id="PF26347">
    <property type="entry name" value="YtrI_sporulation"/>
    <property type="match status" value="1"/>
</dbReference>
<comment type="caution">
    <text evidence="2">The sequence shown here is derived from an EMBL/GenBank/DDBJ whole genome shotgun (WGS) entry which is preliminary data.</text>
</comment>
<name>A0A8J4H6M8_9BACL</name>
<evidence type="ECO:0000313" key="2">
    <source>
        <dbReference type="EMBL" id="GIQ69864.1"/>
    </source>
</evidence>
<gene>
    <name evidence="2" type="ORF">XYCOK13_26880</name>
</gene>
<protein>
    <recommendedName>
        <fullName evidence="1">Sporulation membrane protein YtrI C-terminal domain-containing protein</fullName>
    </recommendedName>
</protein>
<accession>A0A8J4H6M8</accession>
<dbReference type="RefSeq" id="WP_213412649.1">
    <property type="nucleotide sequence ID" value="NZ_BOVK01000036.1"/>
</dbReference>